<feature type="region of interest" description="Disordered" evidence="1">
    <location>
        <begin position="415"/>
        <end position="440"/>
    </location>
</feature>
<feature type="region of interest" description="Disordered" evidence="1">
    <location>
        <begin position="169"/>
        <end position="299"/>
    </location>
</feature>
<evidence type="ECO:0000313" key="3">
    <source>
        <dbReference type="EMBL" id="KAF1942525.1"/>
    </source>
</evidence>
<evidence type="ECO:0000256" key="2">
    <source>
        <dbReference type="SAM" id="Phobius"/>
    </source>
</evidence>
<feature type="compositionally biased region" description="Low complexity" evidence="1">
    <location>
        <begin position="59"/>
        <end position="72"/>
    </location>
</feature>
<keyword evidence="2" id="KW-0812">Transmembrane</keyword>
<dbReference type="OrthoDB" id="3801388at2759"/>
<keyword evidence="2" id="KW-0472">Membrane</keyword>
<keyword evidence="4" id="KW-1185">Reference proteome</keyword>
<sequence>MISQPRHNQRDTNITHVQHEPRDAYLCFPKFSHSTFNMQHFQNNTPSLSLSRNKHRHTSSSTSGFPTSTEPSAAPPQPNSQIDHNAAVALAVIFFLVLGAVAWYLYSHVRVRRVLDLERQGVGERGGDMWFRQDSVGSSRGRCGNGEEVERGGGGVGSIFSMARLSLKKGNSGLGEGRKDSVVTCSTSSSEDGSPETTPEERRRQKKHDDNFSSSLSSRTPPSQHNSWLPLSSPLPPRTIDDRPPSLQPDTLPLSSTERPSPTYAHSRRHSHSIPSSTLYIMNPPSNTPPPLPRRRATLSQTQYDKRWWAEVARRGSTSSATRRLSVLEPILEPEVRGWEDGEGNVVGKSGSGGVRGDRGRNSVGAGGESCHKSWRGSRCESMVYDWTRPTDDEVQRGRRMVETGHSTGVVWNEERKETGLDRTGKSDQGIQRLDWASMT</sequence>
<dbReference type="Proteomes" id="UP000800038">
    <property type="component" value="Unassembled WGS sequence"/>
</dbReference>
<keyword evidence="2" id="KW-1133">Transmembrane helix</keyword>
<feature type="region of interest" description="Disordered" evidence="1">
    <location>
        <begin position="126"/>
        <end position="155"/>
    </location>
</feature>
<evidence type="ECO:0000256" key="1">
    <source>
        <dbReference type="SAM" id="MobiDB-lite"/>
    </source>
</evidence>
<feature type="compositionally biased region" description="Basic and acidic residues" evidence="1">
    <location>
        <begin position="415"/>
        <end position="426"/>
    </location>
</feature>
<protein>
    <submittedName>
        <fullName evidence="3">Uncharacterized protein</fullName>
    </submittedName>
</protein>
<gene>
    <name evidence="3" type="ORF">EJ02DRAFT_166209</name>
</gene>
<organism evidence="3 4">
    <name type="scientific">Clathrospora elynae</name>
    <dbReference type="NCBI Taxonomy" id="706981"/>
    <lineage>
        <taxon>Eukaryota</taxon>
        <taxon>Fungi</taxon>
        <taxon>Dikarya</taxon>
        <taxon>Ascomycota</taxon>
        <taxon>Pezizomycotina</taxon>
        <taxon>Dothideomycetes</taxon>
        <taxon>Pleosporomycetidae</taxon>
        <taxon>Pleosporales</taxon>
        <taxon>Diademaceae</taxon>
        <taxon>Clathrospora</taxon>
    </lineage>
</organism>
<feature type="compositionally biased region" description="Polar residues" evidence="1">
    <location>
        <begin position="183"/>
        <end position="197"/>
    </location>
</feature>
<proteinExistence type="predicted"/>
<feature type="compositionally biased region" description="Basic and acidic residues" evidence="1">
    <location>
        <begin position="199"/>
        <end position="211"/>
    </location>
</feature>
<dbReference type="EMBL" id="ML976034">
    <property type="protein sequence ID" value="KAF1942525.1"/>
    <property type="molecule type" value="Genomic_DNA"/>
</dbReference>
<name>A0A6A5SPF0_9PLEO</name>
<evidence type="ECO:0000313" key="4">
    <source>
        <dbReference type="Proteomes" id="UP000800038"/>
    </source>
</evidence>
<feature type="transmembrane region" description="Helical" evidence="2">
    <location>
        <begin position="86"/>
        <end position="106"/>
    </location>
</feature>
<accession>A0A6A5SPF0</accession>
<dbReference type="AlphaFoldDB" id="A0A6A5SPF0"/>
<reference evidence="3" key="1">
    <citation type="journal article" date="2020" name="Stud. Mycol.">
        <title>101 Dothideomycetes genomes: a test case for predicting lifestyles and emergence of pathogens.</title>
        <authorList>
            <person name="Haridas S."/>
            <person name="Albert R."/>
            <person name="Binder M."/>
            <person name="Bloem J."/>
            <person name="Labutti K."/>
            <person name="Salamov A."/>
            <person name="Andreopoulos B."/>
            <person name="Baker S."/>
            <person name="Barry K."/>
            <person name="Bills G."/>
            <person name="Bluhm B."/>
            <person name="Cannon C."/>
            <person name="Castanera R."/>
            <person name="Culley D."/>
            <person name="Daum C."/>
            <person name="Ezra D."/>
            <person name="Gonzalez J."/>
            <person name="Henrissat B."/>
            <person name="Kuo A."/>
            <person name="Liang C."/>
            <person name="Lipzen A."/>
            <person name="Lutzoni F."/>
            <person name="Magnuson J."/>
            <person name="Mondo S."/>
            <person name="Nolan M."/>
            <person name="Ohm R."/>
            <person name="Pangilinan J."/>
            <person name="Park H.-J."/>
            <person name="Ramirez L."/>
            <person name="Alfaro M."/>
            <person name="Sun H."/>
            <person name="Tritt A."/>
            <person name="Yoshinaga Y."/>
            <person name="Zwiers L.-H."/>
            <person name="Turgeon B."/>
            <person name="Goodwin S."/>
            <person name="Spatafora J."/>
            <person name="Crous P."/>
            <person name="Grigoriev I."/>
        </authorList>
    </citation>
    <scope>NUCLEOTIDE SEQUENCE</scope>
    <source>
        <strain evidence="3">CBS 161.51</strain>
    </source>
</reference>
<feature type="region of interest" description="Disordered" evidence="1">
    <location>
        <begin position="342"/>
        <end position="373"/>
    </location>
</feature>
<feature type="region of interest" description="Disordered" evidence="1">
    <location>
        <begin position="43"/>
        <end position="80"/>
    </location>
</feature>